<keyword evidence="10" id="KW-1185">Reference proteome</keyword>
<dbReference type="InterPro" id="IPR012340">
    <property type="entry name" value="NA-bd_OB-fold"/>
</dbReference>
<evidence type="ECO:0000256" key="7">
    <source>
        <dbReference type="ARBA" id="ARBA00033409"/>
    </source>
</evidence>
<dbReference type="GO" id="GO:0043590">
    <property type="term" value="C:bacterial nucleoid"/>
    <property type="evidence" value="ECO:0007669"/>
    <property type="project" value="TreeGrafter"/>
</dbReference>
<reference evidence="9 10" key="1">
    <citation type="journal article" date="2017" name="Environ. Microbiol.">
        <title>Genomic and physiological analyses of 'Reinekea forsetii' reveal a versatile opportunistic lifestyle during spring algae blooms.</title>
        <authorList>
            <person name="Avci B."/>
            <person name="Hahnke R.L."/>
            <person name="Chafee M."/>
            <person name="Fischer T."/>
            <person name="Gruber-Vodicka H."/>
            <person name="Tegetmeyer H.E."/>
            <person name="Harder J."/>
            <person name="Fuchs B.M."/>
            <person name="Amann R.I."/>
            <person name="Teeling H."/>
        </authorList>
    </citation>
    <scope>NUCLEOTIDE SEQUENCE [LARGE SCALE GENOMIC DNA]</scope>
    <source>
        <strain evidence="9 10">Hel1_31_D35</strain>
    </source>
</reference>
<dbReference type="PANTHER" id="PTHR33991">
    <property type="entry name" value="DNA REPAIR PROTEIN RECO"/>
    <property type="match status" value="1"/>
</dbReference>
<evidence type="ECO:0000256" key="4">
    <source>
        <dbReference type="ARBA" id="ARBA00022763"/>
    </source>
</evidence>
<accession>A0A2K8KW06</accession>
<dbReference type="RefSeq" id="WP_100257621.1">
    <property type="nucleotide sequence ID" value="NZ_CP011797.1"/>
</dbReference>
<dbReference type="EMBL" id="CP011797">
    <property type="protein sequence ID" value="ATX77354.1"/>
    <property type="molecule type" value="Genomic_DNA"/>
</dbReference>
<gene>
    <name evidence="9" type="primary">recO</name>
    <name evidence="9" type="ORF">REIFOR_02221</name>
</gene>
<dbReference type="Gene3D" id="1.20.1440.120">
    <property type="entry name" value="Recombination protein O, C-terminal domain"/>
    <property type="match status" value="1"/>
</dbReference>
<evidence type="ECO:0000313" key="9">
    <source>
        <dbReference type="EMBL" id="ATX77354.1"/>
    </source>
</evidence>
<evidence type="ECO:0000256" key="6">
    <source>
        <dbReference type="ARBA" id="ARBA00023204"/>
    </source>
</evidence>
<dbReference type="InterPro" id="IPR022572">
    <property type="entry name" value="DNA_rep/recomb_RecO_N"/>
</dbReference>
<comment type="function">
    <text evidence="1">Involved in DNA repair and RecF pathway recombination.</text>
</comment>
<dbReference type="InterPro" id="IPR003717">
    <property type="entry name" value="RecO"/>
</dbReference>
<dbReference type="InterPro" id="IPR042242">
    <property type="entry name" value="RecO_C"/>
</dbReference>
<dbReference type="Gene3D" id="2.40.50.140">
    <property type="entry name" value="Nucleic acid-binding proteins"/>
    <property type="match status" value="1"/>
</dbReference>
<dbReference type="OrthoDB" id="9804792at2"/>
<dbReference type="KEGG" id="rfo:REIFOR_02221"/>
<evidence type="ECO:0000256" key="2">
    <source>
        <dbReference type="ARBA" id="ARBA00007452"/>
    </source>
</evidence>
<evidence type="ECO:0000313" key="10">
    <source>
        <dbReference type="Proteomes" id="UP000229757"/>
    </source>
</evidence>
<keyword evidence="5" id="KW-0233">DNA recombination</keyword>
<protein>
    <recommendedName>
        <fullName evidence="3">DNA repair protein RecO</fullName>
    </recommendedName>
    <alternativeName>
        <fullName evidence="7">Recombination protein O</fullName>
    </alternativeName>
</protein>
<dbReference type="GO" id="GO:0006302">
    <property type="term" value="P:double-strand break repair"/>
    <property type="evidence" value="ECO:0007669"/>
    <property type="project" value="TreeGrafter"/>
</dbReference>
<keyword evidence="4" id="KW-0227">DNA damage</keyword>
<comment type="similarity">
    <text evidence="2">Belongs to the RecO family.</text>
</comment>
<feature type="domain" description="DNA replication/recombination mediator RecO N-terminal" evidence="8">
    <location>
        <begin position="6"/>
        <end position="47"/>
    </location>
</feature>
<organism evidence="9 10">
    <name type="scientific">Reinekea forsetii</name>
    <dbReference type="NCBI Taxonomy" id="1336806"/>
    <lineage>
        <taxon>Bacteria</taxon>
        <taxon>Pseudomonadati</taxon>
        <taxon>Pseudomonadota</taxon>
        <taxon>Gammaproteobacteria</taxon>
        <taxon>Oceanospirillales</taxon>
        <taxon>Saccharospirillaceae</taxon>
        <taxon>Reinekea</taxon>
    </lineage>
</organism>
<proteinExistence type="inferred from homology"/>
<evidence type="ECO:0000259" key="8">
    <source>
        <dbReference type="Pfam" id="PF11967"/>
    </source>
</evidence>
<dbReference type="GO" id="GO:0006310">
    <property type="term" value="P:DNA recombination"/>
    <property type="evidence" value="ECO:0007669"/>
    <property type="project" value="UniProtKB-KW"/>
</dbReference>
<keyword evidence="6" id="KW-0234">DNA repair</keyword>
<evidence type="ECO:0000256" key="1">
    <source>
        <dbReference type="ARBA" id="ARBA00003065"/>
    </source>
</evidence>
<evidence type="ECO:0000256" key="3">
    <source>
        <dbReference type="ARBA" id="ARBA00021310"/>
    </source>
</evidence>
<evidence type="ECO:0000256" key="5">
    <source>
        <dbReference type="ARBA" id="ARBA00023172"/>
    </source>
</evidence>
<dbReference type="PANTHER" id="PTHR33991:SF1">
    <property type="entry name" value="DNA REPAIR PROTEIN RECO"/>
    <property type="match status" value="1"/>
</dbReference>
<dbReference type="Pfam" id="PF02565">
    <property type="entry name" value="RecO_C"/>
    <property type="match status" value="1"/>
</dbReference>
<dbReference type="AlphaFoldDB" id="A0A2K8KW06"/>
<sequence>MAFARVVRTEALLIHAWPYRETDFLVELMTEKCGRIRCHMRNSRPEAFRPFEIKVTQAKGYFSASDFRYTQSLLIRHNEARLIGLYVNELVYRLVPTALVDESLYGSYLATLAHLEVRIRVQAALRFFEQRVLQLIGHALDYRADRNSQAIVEQQRYNFMANSGFNPSADGRYTGAQLLSVARADYDIAGALTLARECQQQQIEAILQPQALFSRKWSIATSAPHRESSK</sequence>
<name>A0A2K8KW06_9GAMM</name>
<dbReference type="Pfam" id="PF11967">
    <property type="entry name" value="RecO_N"/>
    <property type="match status" value="1"/>
</dbReference>
<dbReference type="Proteomes" id="UP000229757">
    <property type="component" value="Chromosome"/>
</dbReference>
<dbReference type="SUPFAM" id="SSF50249">
    <property type="entry name" value="Nucleic acid-binding proteins"/>
    <property type="match status" value="1"/>
</dbReference>